<proteinExistence type="predicted"/>
<keyword evidence="3" id="KW-1185">Reference proteome</keyword>
<feature type="compositionally biased region" description="Basic and acidic residues" evidence="1">
    <location>
        <begin position="102"/>
        <end position="120"/>
    </location>
</feature>
<organism evidence="2 3">
    <name type="scientific">Dorcoceras hygrometricum</name>
    <dbReference type="NCBI Taxonomy" id="472368"/>
    <lineage>
        <taxon>Eukaryota</taxon>
        <taxon>Viridiplantae</taxon>
        <taxon>Streptophyta</taxon>
        <taxon>Embryophyta</taxon>
        <taxon>Tracheophyta</taxon>
        <taxon>Spermatophyta</taxon>
        <taxon>Magnoliopsida</taxon>
        <taxon>eudicotyledons</taxon>
        <taxon>Gunneridae</taxon>
        <taxon>Pentapetalae</taxon>
        <taxon>asterids</taxon>
        <taxon>lamiids</taxon>
        <taxon>Lamiales</taxon>
        <taxon>Gesneriaceae</taxon>
        <taxon>Didymocarpoideae</taxon>
        <taxon>Trichosporeae</taxon>
        <taxon>Loxocarpinae</taxon>
        <taxon>Dorcoceras</taxon>
    </lineage>
</organism>
<feature type="compositionally biased region" description="Basic and acidic residues" evidence="1">
    <location>
        <begin position="294"/>
        <end position="307"/>
    </location>
</feature>
<feature type="region of interest" description="Disordered" evidence="1">
    <location>
        <begin position="94"/>
        <end position="120"/>
    </location>
</feature>
<feature type="region of interest" description="Disordered" evidence="1">
    <location>
        <begin position="389"/>
        <end position="438"/>
    </location>
</feature>
<name>A0A2Z7ASQ8_9LAMI</name>
<gene>
    <name evidence="2" type="ORF">F511_21393</name>
</gene>
<dbReference type="AlphaFoldDB" id="A0A2Z7ASQ8"/>
<sequence>MASSLISNTIQVYFDSVLEMDNEGMVAMFEALISSGLIGFLECSSATFETSLVEFFHNASVRDGVVVGGGRSPQSSPRLDARVLRQSALEELTNFARTKSPRQGDQKKSDHGGAWEGGDREVKRREGRRYALGFWIQLAVGSQPLRLRNHNFGLAHRIMVKRLATSPHDPLDSIGYPRIKASGESSTTKHRLLHASGPHPIPPPKDPKGHPYQRSKILFKVLKDMVTPGSKQARGFAVQICIVLKGNTDLELGESKEFPPVKILTAKTVGKYIAINKNIAVEDVEDEPVVKKQAEKKKAVSQKRSDPTIESPVVKRKRTTEKATPAATDLALVTVAQEAVPIQMISAVTPPAPKHKAPKRRLQLPVDSDDDIVEKELDVLGELVAYINRGGNDKKGEGGNSSRDPQPPPDDHGGRPGSCSGGLSGQGRGSRSETSRKRGWWIIQKII</sequence>
<accession>A0A2Z7ASQ8</accession>
<dbReference type="EMBL" id="KV014414">
    <property type="protein sequence ID" value="KZV22242.1"/>
    <property type="molecule type" value="Genomic_DNA"/>
</dbReference>
<evidence type="ECO:0000313" key="2">
    <source>
        <dbReference type="EMBL" id="KZV22242.1"/>
    </source>
</evidence>
<feature type="region of interest" description="Disordered" evidence="1">
    <location>
        <begin position="294"/>
        <end position="324"/>
    </location>
</feature>
<evidence type="ECO:0000256" key="1">
    <source>
        <dbReference type="SAM" id="MobiDB-lite"/>
    </source>
</evidence>
<protein>
    <submittedName>
        <fullName evidence="2">Uncharacterized protein</fullName>
    </submittedName>
</protein>
<dbReference type="Proteomes" id="UP000250235">
    <property type="component" value="Unassembled WGS sequence"/>
</dbReference>
<reference evidence="2 3" key="1">
    <citation type="journal article" date="2015" name="Proc. Natl. Acad. Sci. U.S.A.">
        <title>The resurrection genome of Boea hygrometrica: A blueprint for survival of dehydration.</title>
        <authorList>
            <person name="Xiao L."/>
            <person name="Yang G."/>
            <person name="Zhang L."/>
            <person name="Yang X."/>
            <person name="Zhao S."/>
            <person name="Ji Z."/>
            <person name="Zhou Q."/>
            <person name="Hu M."/>
            <person name="Wang Y."/>
            <person name="Chen M."/>
            <person name="Xu Y."/>
            <person name="Jin H."/>
            <person name="Xiao X."/>
            <person name="Hu G."/>
            <person name="Bao F."/>
            <person name="Hu Y."/>
            <person name="Wan P."/>
            <person name="Li L."/>
            <person name="Deng X."/>
            <person name="Kuang T."/>
            <person name="Xiang C."/>
            <person name="Zhu J.K."/>
            <person name="Oliver M.J."/>
            <person name="He Y."/>
        </authorList>
    </citation>
    <scope>NUCLEOTIDE SEQUENCE [LARGE SCALE GENOMIC DNA]</scope>
    <source>
        <strain evidence="3">cv. XS01</strain>
    </source>
</reference>
<evidence type="ECO:0000313" key="3">
    <source>
        <dbReference type="Proteomes" id="UP000250235"/>
    </source>
</evidence>
<feature type="compositionally biased region" description="Gly residues" evidence="1">
    <location>
        <begin position="415"/>
        <end position="428"/>
    </location>
</feature>